<dbReference type="GO" id="GO:1901135">
    <property type="term" value="P:carbohydrate derivative metabolic process"/>
    <property type="evidence" value="ECO:0007669"/>
    <property type="project" value="UniProtKB-ARBA"/>
</dbReference>
<reference evidence="4" key="1">
    <citation type="submission" date="2014-12" db="EMBL/GenBank/DDBJ databases">
        <title>Complete genome sequence of a multi-drug resistant Klebsiella pneumoniae.</title>
        <authorList>
            <person name="Hua X."/>
            <person name="Chen Q."/>
            <person name="Li X."/>
            <person name="Feng Y."/>
            <person name="Ruan Z."/>
            <person name="Yu Y."/>
        </authorList>
    </citation>
    <scope>NUCLEOTIDE SEQUENCE [LARGE SCALE GENOMIC DNA]</scope>
    <source>
        <strain evidence="4">5.12</strain>
    </source>
</reference>
<dbReference type="Pfam" id="PF00534">
    <property type="entry name" value="Glycos_transf_1"/>
    <property type="match status" value="1"/>
</dbReference>
<evidence type="ECO:0000259" key="1">
    <source>
        <dbReference type="Pfam" id="PF00534"/>
    </source>
</evidence>
<organism evidence="3 4">
    <name type="scientific">Alteromonas pelagimontana</name>
    <dbReference type="NCBI Taxonomy" id="1858656"/>
    <lineage>
        <taxon>Bacteria</taxon>
        <taxon>Pseudomonadati</taxon>
        <taxon>Pseudomonadota</taxon>
        <taxon>Gammaproteobacteria</taxon>
        <taxon>Alteromonadales</taxon>
        <taxon>Alteromonadaceae</taxon>
        <taxon>Alteromonas/Salinimonas group</taxon>
        <taxon>Alteromonas</taxon>
    </lineage>
</organism>
<dbReference type="EMBL" id="CP052766">
    <property type="protein sequence ID" value="QJR81970.1"/>
    <property type="molecule type" value="Genomic_DNA"/>
</dbReference>
<keyword evidence="3" id="KW-0808">Transferase</keyword>
<name>A0A6M4MHA0_9ALTE</name>
<dbReference type="CDD" id="cd03811">
    <property type="entry name" value="GT4_GT28_WabH-like"/>
    <property type="match status" value="1"/>
</dbReference>
<evidence type="ECO:0000259" key="2">
    <source>
        <dbReference type="Pfam" id="PF13439"/>
    </source>
</evidence>
<dbReference type="OrthoDB" id="9775208at2"/>
<dbReference type="PANTHER" id="PTHR12526:SF637">
    <property type="entry name" value="GLYCOSYLTRANSFERASE EPSF-RELATED"/>
    <property type="match status" value="1"/>
</dbReference>
<dbReference type="Gene3D" id="3.40.50.2000">
    <property type="entry name" value="Glycogen Phosphorylase B"/>
    <property type="match status" value="2"/>
</dbReference>
<keyword evidence="4" id="KW-1185">Reference proteome</keyword>
<sequence>MKILHIASGDKWAGAEVQVWTLCSQLVKNGHDVSAIVLNEGRLAELLRIAGVKVTVYPESSTGFKSLLAKFRQHFNTSRPDVIHTHRQKENILGAIANRLSIKVPCFRTIHGAPEFTPSWKQRIQISADEFCGRYLQQGIVSVSEDLTRKLSDTYPRKKIHTIDNGIDVEQVKADAESAQIPPLPADVIHIGFVGRIEPVKRVDLFLETAKILLSEHSQHHQFHFHIFGDGAQRQHYQQIAENTGISQHVTFYGHTDLVRGWISKMTLLLMPSDHEGLPMTALESLALGVPMVAHATGGLIPLLNEGQGSGLVEHHEAKAYTNGVLKVLSLNPYVNLPLKFLASENAKKLEALYRR</sequence>
<feature type="domain" description="Glycosyltransferase subfamily 4-like N-terminal" evidence="2">
    <location>
        <begin position="14"/>
        <end position="171"/>
    </location>
</feature>
<dbReference type="AlphaFoldDB" id="A0A6M4MHA0"/>
<gene>
    <name evidence="3" type="ORF">CA267_015025</name>
</gene>
<dbReference type="SUPFAM" id="SSF53756">
    <property type="entry name" value="UDP-Glycosyltransferase/glycogen phosphorylase"/>
    <property type="match status" value="1"/>
</dbReference>
<dbReference type="RefSeq" id="WP_075610164.1">
    <property type="nucleotide sequence ID" value="NZ_CP052766.1"/>
</dbReference>
<reference evidence="3 4" key="2">
    <citation type="submission" date="2020-04" db="EMBL/GenBank/DDBJ databases">
        <title>Complete genome sequence of Alteromonas pelagimontana 5.12T.</title>
        <authorList>
            <person name="Sinha R.K."/>
            <person name="Krishnan K.P."/>
            <person name="Kurian J.P."/>
        </authorList>
    </citation>
    <scope>NUCLEOTIDE SEQUENCE [LARGE SCALE GENOMIC DNA]</scope>
    <source>
        <strain evidence="3 4">5.12</strain>
    </source>
</reference>
<dbReference type="InterPro" id="IPR001296">
    <property type="entry name" value="Glyco_trans_1"/>
</dbReference>
<protein>
    <submittedName>
        <fullName evidence="3">Glycosyltransferase</fullName>
    </submittedName>
</protein>
<dbReference type="GO" id="GO:0016757">
    <property type="term" value="F:glycosyltransferase activity"/>
    <property type="evidence" value="ECO:0007669"/>
    <property type="project" value="InterPro"/>
</dbReference>
<evidence type="ECO:0000313" key="4">
    <source>
        <dbReference type="Proteomes" id="UP000219285"/>
    </source>
</evidence>
<feature type="domain" description="Glycosyl transferase family 1" evidence="1">
    <location>
        <begin position="181"/>
        <end position="332"/>
    </location>
</feature>
<dbReference type="InterPro" id="IPR028098">
    <property type="entry name" value="Glyco_trans_4-like_N"/>
</dbReference>
<evidence type="ECO:0000313" key="3">
    <source>
        <dbReference type="EMBL" id="QJR81970.1"/>
    </source>
</evidence>
<proteinExistence type="predicted"/>
<dbReference type="Proteomes" id="UP000219285">
    <property type="component" value="Chromosome"/>
</dbReference>
<dbReference type="PANTHER" id="PTHR12526">
    <property type="entry name" value="GLYCOSYLTRANSFERASE"/>
    <property type="match status" value="1"/>
</dbReference>
<accession>A0A6M4MHA0</accession>
<dbReference type="KEGG" id="apel:CA267_015025"/>
<dbReference type="Pfam" id="PF13439">
    <property type="entry name" value="Glyco_transf_4"/>
    <property type="match status" value="1"/>
</dbReference>